<name>A0A381S3X7_9ZZZZ</name>
<accession>A0A381S3X7</accession>
<sequence>MTDLTNTLEISYEDSLPKVTAPGIDFTVVEEEINGVRY</sequence>
<reference evidence="1" key="1">
    <citation type="submission" date="2018-05" db="EMBL/GenBank/DDBJ databases">
        <authorList>
            <person name="Lanie J.A."/>
            <person name="Ng W.-L."/>
            <person name="Kazmierczak K.M."/>
            <person name="Andrzejewski T.M."/>
            <person name="Davidsen T.M."/>
            <person name="Wayne K.J."/>
            <person name="Tettelin H."/>
            <person name="Glass J.I."/>
            <person name="Rusch D."/>
            <person name="Podicherti R."/>
            <person name="Tsui H.-C.T."/>
            <person name="Winkler M.E."/>
        </authorList>
    </citation>
    <scope>NUCLEOTIDE SEQUENCE</scope>
</reference>
<protein>
    <submittedName>
        <fullName evidence="1">Uncharacterized protein</fullName>
    </submittedName>
</protein>
<dbReference type="EMBL" id="UINC01002576">
    <property type="protein sequence ID" value="SUZ98134.1"/>
    <property type="molecule type" value="Genomic_DNA"/>
</dbReference>
<gene>
    <name evidence="1" type="ORF">METZ01_LOCUS50988</name>
</gene>
<evidence type="ECO:0000313" key="1">
    <source>
        <dbReference type="EMBL" id="SUZ98134.1"/>
    </source>
</evidence>
<dbReference type="AlphaFoldDB" id="A0A381S3X7"/>
<proteinExistence type="predicted"/>
<organism evidence="1">
    <name type="scientific">marine metagenome</name>
    <dbReference type="NCBI Taxonomy" id="408172"/>
    <lineage>
        <taxon>unclassified sequences</taxon>
        <taxon>metagenomes</taxon>
        <taxon>ecological metagenomes</taxon>
    </lineage>
</organism>